<keyword evidence="3 5" id="KW-0324">Glycolysis</keyword>
<dbReference type="InterPro" id="IPR035990">
    <property type="entry name" value="TIM_sf"/>
</dbReference>
<dbReference type="SUPFAM" id="SSF51351">
    <property type="entry name" value="Triosephosphate isomerase (TIM)"/>
    <property type="match status" value="1"/>
</dbReference>
<dbReference type="Proteomes" id="UP000752814">
    <property type="component" value="Unassembled WGS sequence"/>
</dbReference>
<dbReference type="GeneID" id="41323577"/>
<dbReference type="Pfam" id="PF00121">
    <property type="entry name" value="TIM"/>
    <property type="match status" value="1"/>
</dbReference>
<comment type="similarity">
    <text evidence="5">Belongs to the triosephosphate isomerase family.</text>
</comment>
<comment type="function">
    <text evidence="5">Involved in the gluconeogenesis. Catalyzes stereospecifically the conversion of dihydroxyacetone phosphate (DHAP) to D-glyceraldehyde-3-phosphate (G3P).</text>
</comment>
<evidence type="ECO:0000313" key="6">
    <source>
        <dbReference type="EMBL" id="TQS81881.1"/>
    </source>
</evidence>
<dbReference type="GO" id="GO:0006096">
    <property type="term" value="P:glycolytic process"/>
    <property type="evidence" value="ECO:0007669"/>
    <property type="project" value="UniProtKB-UniRule"/>
</dbReference>
<dbReference type="NCBIfam" id="NF003302">
    <property type="entry name" value="PRK04302.1"/>
    <property type="match status" value="1"/>
</dbReference>
<feature type="binding site" evidence="5">
    <location>
        <begin position="12"/>
        <end position="14"/>
    </location>
    <ligand>
        <name>substrate</name>
    </ligand>
</feature>
<evidence type="ECO:0000256" key="3">
    <source>
        <dbReference type="ARBA" id="ARBA00023152"/>
    </source>
</evidence>
<comment type="caution">
    <text evidence="6">The sequence shown here is derived from an EMBL/GenBank/DDBJ whole genome shotgun (WGS) entry which is preliminary data.</text>
</comment>
<protein>
    <recommendedName>
        <fullName evidence="5">Triosephosphate isomerase</fullName>
        <shortName evidence="5">TIM</shortName>
        <shortName evidence="5">TPI</shortName>
        <ecNumber evidence="5">5.3.1.1</ecNumber>
    </recommendedName>
    <alternativeName>
        <fullName evidence="5">Triose-phosphate isomerase</fullName>
    </alternativeName>
</protein>
<dbReference type="InterPro" id="IPR000652">
    <property type="entry name" value="Triosephosphate_isomerase"/>
</dbReference>
<evidence type="ECO:0000256" key="4">
    <source>
        <dbReference type="ARBA" id="ARBA00023235"/>
    </source>
</evidence>
<sequence>MSELKTPAVIVNFKAYSEVEGGKALKLAESCLEVSEESGIKISICPPMPELSLIASAISIPVLSQHVDAKKPGSATGWVTPQMVAASGAVGSLLNHSEHRMMLADIAAAVESCRSLDLVTVVCTDTAVTSAAAASLSPDFIAVEPPELIGGDVSVTDARPEVVSEAVSAVRNINSSVKVLCGAGVKTGKDVSKAIELGAAGVLLASGVVKAANPKEILRDLVQYL</sequence>
<dbReference type="InterPro" id="IPR022891">
    <property type="entry name" value="Triosephosphate_isomerase_arc"/>
</dbReference>
<keyword evidence="2 5" id="KW-0963">Cytoplasm</keyword>
<comment type="subcellular location">
    <subcellularLocation>
        <location evidence="5">Cytoplasm</location>
    </subcellularLocation>
</comment>
<evidence type="ECO:0000256" key="1">
    <source>
        <dbReference type="ARBA" id="ARBA00022432"/>
    </source>
</evidence>
<comment type="pathway">
    <text evidence="5">Carbohydrate biosynthesis; gluconeogenesis.</text>
</comment>
<dbReference type="GO" id="GO:0005737">
    <property type="term" value="C:cytoplasm"/>
    <property type="evidence" value="ECO:0007669"/>
    <property type="project" value="UniProtKB-SubCell"/>
</dbReference>
<dbReference type="UniPathway" id="UPA00109">
    <property type="reaction ID" value="UER00189"/>
</dbReference>
<dbReference type="EMBL" id="LVVT01000021">
    <property type="protein sequence ID" value="TQS81881.1"/>
    <property type="molecule type" value="Genomic_DNA"/>
</dbReference>
<dbReference type="OMA" id="IPVYAQH"/>
<comment type="catalytic activity">
    <reaction evidence="5">
        <text>D-glyceraldehyde 3-phosphate = dihydroxyacetone phosphate</text>
        <dbReference type="Rhea" id="RHEA:18585"/>
        <dbReference type="ChEBI" id="CHEBI:57642"/>
        <dbReference type="ChEBI" id="CHEBI:59776"/>
        <dbReference type="EC" id="5.3.1.1"/>
    </reaction>
</comment>
<dbReference type="NCBIfam" id="TIGR00419">
    <property type="entry name" value="tim"/>
    <property type="match status" value="1"/>
</dbReference>
<name>A0A8J8TDE0_9ARCH</name>
<dbReference type="GO" id="GO:0006094">
    <property type="term" value="P:gluconeogenesis"/>
    <property type="evidence" value="ECO:0007669"/>
    <property type="project" value="UniProtKB-UniRule"/>
</dbReference>
<dbReference type="AlphaFoldDB" id="A0A8J8TDE0"/>
<dbReference type="CDD" id="cd00311">
    <property type="entry name" value="TIM"/>
    <property type="match status" value="1"/>
</dbReference>
<feature type="binding site" evidence="5">
    <location>
        <position position="149"/>
    </location>
    <ligand>
        <name>substrate</name>
    </ligand>
</feature>
<proteinExistence type="inferred from homology"/>
<dbReference type="GO" id="GO:0004807">
    <property type="term" value="F:triose-phosphate isomerase activity"/>
    <property type="evidence" value="ECO:0007669"/>
    <property type="project" value="UniProtKB-UniRule"/>
</dbReference>
<comment type="pathway">
    <text evidence="5">Carbohydrate degradation; glycolysis; D-glyceraldehyde 3-phosphate from glycerone phosphate: step 1/1.</text>
</comment>
<feature type="binding site" evidence="5">
    <location>
        <position position="184"/>
    </location>
    <ligand>
        <name>substrate</name>
    </ligand>
</feature>
<evidence type="ECO:0000256" key="5">
    <source>
        <dbReference type="HAMAP-Rule" id="MF_00147"/>
    </source>
</evidence>
<feature type="active site" description="Proton acceptor" evidence="5">
    <location>
        <position position="144"/>
    </location>
</feature>
<gene>
    <name evidence="5" type="primary">tpiA</name>
    <name evidence="6" type="ORF">A3207_08290</name>
</gene>
<keyword evidence="1 5" id="KW-0312">Gluconeogenesis</keyword>
<dbReference type="Gene3D" id="3.20.20.70">
    <property type="entry name" value="Aldolase class I"/>
    <property type="match status" value="1"/>
</dbReference>
<dbReference type="PROSITE" id="PS51440">
    <property type="entry name" value="TIM_2"/>
    <property type="match status" value="1"/>
</dbReference>
<dbReference type="UniPathway" id="UPA00138"/>
<dbReference type="HAMAP" id="MF_00147_A">
    <property type="entry name" value="TIM_A"/>
    <property type="match status" value="1"/>
</dbReference>
<comment type="subunit">
    <text evidence="5">Homotetramer; dimer of dimers.</text>
</comment>
<feature type="binding site" evidence="5">
    <location>
        <begin position="205"/>
        <end position="206"/>
    </location>
    <ligand>
        <name>substrate</name>
    </ligand>
</feature>
<evidence type="ECO:0000256" key="2">
    <source>
        <dbReference type="ARBA" id="ARBA00022490"/>
    </source>
</evidence>
<evidence type="ECO:0000313" key="7">
    <source>
        <dbReference type="Proteomes" id="UP000752814"/>
    </source>
</evidence>
<feature type="active site" description="Electrophile" evidence="5">
    <location>
        <position position="96"/>
    </location>
</feature>
<accession>A0A8J8TDE0</accession>
<dbReference type="RefSeq" id="WP_020449045.1">
    <property type="nucleotide sequence ID" value="NZ_CAYAXV010000004.1"/>
</dbReference>
<reference evidence="6" key="1">
    <citation type="submission" date="2016-03" db="EMBL/GenBank/DDBJ databases">
        <authorList>
            <person name="Borrel G."/>
            <person name="Mccann A."/>
            <person name="O'Toole P.W."/>
        </authorList>
    </citation>
    <scope>NUCLEOTIDE SEQUENCE</scope>
    <source>
        <strain evidence="6">183</strain>
    </source>
</reference>
<dbReference type="EC" id="5.3.1.1" evidence="5"/>
<dbReference type="InterPro" id="IPR013785">
    <property type="entry name" value="Aldolase_TIM"/>
</dbReference>
<organism evidence="6 7">
    <name type="scientific">Candidatus Methanomassiliicoccus intestinalis</name>
    <dbReference type="NCBI Taxonomy" id="1406512"/>
    <lineage>
        <taxon>Archaea</taxon>
        <taxon>Methanobacteriati</taxon>
        <taxon>Thermoplasmatota</taxon>
        <taxon>Thermoplasmata</taxon>
        <taxon>Methanomassiliicoccales</taxon>
        <taxon>Methanomassiliicoccaceae</taxon>
        <taxon>Methanomassiliicoccus</taxon>
    </lineage>
</organism>
<keyword evidence="4 5" id="KW-0413">Isomerase</keyword>